<dbReference type="InterPro" id="IPR036388">
    <property type="entry name" value="WH-like_DNA-bd_sf"/>
</dbReference>
<accession>A0A1W9Z8Z0</accession>
<dbReference type="Proteomes" id="UP000192707">
    <property type="component" value="Unassembled WGS sequence"/>
</dbReference>
<dbReference type="EMBL" id="MVHG01000080">
    <property type="protein sequence ID" value="ORA09234.1"/>
    <property type="molecule type" value="Genomic_DNA"/>
</dbReference>
<sequence>MALLDGHWYSSAELAELLHVDASTVRRWRTSRPPRGPAFVRVSDRVYMYNSDDVEAWLSRRHVDPGEVA</sequence>
<dbReference type="OrthoDB" id="3297680at2"/>
<comment type="caution">
    <text evidence="2">The sequence shown here is derived from an EMBL/GenBank/DDBJ whole genome shotgun (WGS) entry which is preliminary data.</text>
</comment>
<name>A0A1W9Z8Z0_MYCAI</name>
<dbReference type="Gene3D" id="1.10.10.10">
    <property type="entry name" value="Winged helix-like DNA-binding domain superfamily/Winged helix DNA-binding domain"/>
    <property type="match status" value="1"/>
</dbReference>
<dbReference type="InterPro" id="IPR009061">
    <property type="entry name" value="DNA-bd_dom_put_sf"/>
</dbReference>
<evidence type="ECO:0000313" key="2">
    <source>
        <dbReference type="EMBL" id="ORA09234.1"/>
    </source>
</evidence>
<dbReference type="Pfam" id="PF12728">
    <property type="entry name" value="HTH_17"/>
    <property type="match status" value="1"/>
</dbReference>
<reference evidence="2 3" key="1">
    <citation type="submission" date="2016-12" db="EMBL/GenBank/DDBJ databases">
        <title>The new phylogeny of genus Mycobacterium.</title>
        <authorList>
            <person name="Tortoli E."/>
            <person name="Trovato A."/>
            <person name="Cirillo D.M."/>
        </authorList>
    </citation>
    <scope>NUCLEOTIDE SEQUENCE [LARGE SCALE GENOMIC DNA]</scope>
    <source>
        <strain evidence="2 3">DSM 45069</strain>
    </source>
</reference>
<proteinExistence type="predicted"/>
<gene>
    <name evidence="2" type="ORF">BST14_22515</name>
</gene>
<protein>
    <submittedName>
        <fullName evidence="2">DNA-binding protein</fullName>
    </submittedName>
</protein>
<dbReference type="GO" id="GO:0003677">
    <property type="term" value="F:DNA binding"/>
    <property type="evidence" value="ECO:0007669"/>
    <property type="project" value="UniProtKB-KW"/>
</dbReference>
<dbReference type="SUPFAM" id="SSF46955">
    <property type="entry name" value="Putative DNA-binding domain"/>
    <property type="match status" value="1"/>
</dbReference>
<keyword evidence="3" id="KW-1185">Reference proteome</keyword>
<evidence type="ECO:0000259" key="1">
    <source>
        <dbReference type="Pfam" id="PF12728"/>
    </source>
</evidence>
<organism evidence="2 3">
    <name type="scientific">Mycobacterium arosiense ATCC BAA-1401 = DSM 45069</name>
    <dbReference type="NCBI Taxonomy" id="1265311"/>
    <lineage>
        <taxon>Bacteria</taxon>
        <taxon>Bacillati</taxon>
        <taxon>Actinomycetota</taxon>
        <taxon>Actinomycetes</taxon>
        <taxon>Mycobacteriales</taxon>
        <taxon>Mycobacteriaceae</taxon>
        <taxon>Mycobacterium</taxon>
        <taxon>Mycobacterium avium complex (MAC)</taxon>
    </lineage>
</organism>
<evidence type="ECO:0000313" key="3">
    <source>
        <dbReference type="Proteomes" id="UP000192707"/>
    </source>
</evidence>
<keyword evidence="2" id="KW-0238">DNA-binding</keyword>
<dbReference type="RefSeq" id="WP_081250141.1">
    <property type="nucleotide sequence ID" value="NZ_MVHG01000080.1"/>
</dbReference>
<feature type="domain" description="Helix-turn-helix" evidence="1">
    <location>
        <begin position="8"/>
        <end position="61"/>
    </location>
</feature>
<dbReference type="InterPro" id="IPR041657">
    <property type="entry name" value="HTH_17"/>
</dbReference>
<dbReference type="AlphaFoldDB" id="A0A1W9Z8Z0"/>